<evidence type="ECO:0000313" key="17">
    <source>
        <dbReference type="EMBL" id="EHR35718.1"/>
    </source>
</evidence>
<evidence type="ECO:0000256" key="11">
    <source>
        <dbReference type="ARBA" id="ARBA00023235"/>
    </source>
</evidence>
<dbReference type="EC" id="5.6.2.4" evidence="13"/>
<dbReference type="GO" id="GO:0000725">
    <property type="term" value="P:recombinational repair"/>
    <property type="evidence" value="ECO:0007669"/>
    <property type="project" value="TreeGrafter"/>
</dbReference>
<evidence type="ECO:0000256" key="6">
    <source>
        <dbReference type="ARBA" id="ARBA00022806"/>
    </source>
</evidence>
<dbReference type="GeneID" id="96998290"/>
<dbReference type="GO" id="GO:0003677">
    <property type="term" value="F:DNA binding"/>
    <property type="evidence" value="ECO:0007669"/>
    <property type="project" value="UniProtKB-KW"/>
</dbReference>
<evidence type="ECO:0000256" key="14">
    <source>
        <dbReference type="ARBA" id="ARBA00048988"/>
    </source>
</evidence>
<dbReference type="InterPro" id="IPR014016">
    <property type="entry name" value="UvrD-like_ATP-bd"/>
</dbReference>
<dbReference type="Gene3D" id="3.90.320.10">
    <property type="match status" value="1"/>
</dbReference>
<dbReference type="SUPFAM" id="SSF52980">
    <property type="entry name" value="Restriction endonuclease-like"/>
    <property type="match status" value="1"/>
</dbReference>
<dbReference type="PANTHER" id="PTHR11070:SF2">
    <property type="entry name" value="ATP-DEPENDENT DNA HELICASE SRS2"/>
    <property type="match status" value="1"/>
</dbReference>
<dbReference type="SUPFAM" id="SSF52540">
    <property type="entry name" value="P-loop containing nucleoside triphosphate hydrolases"/>
    <property type="match status" value="1"/>
</dbReference>
<dbReference type="GO" id="GO:0005524">
    <property type="term" value="F:ATP binding"/>
    <property type="evidence" value="ECO:0007669"/>
    <property type="project" value="UniProtKB-UniRule"/>
</dbReference>
<dbReference type="InterPro" id="IPR013986">
    <property type="entry name" value="DExx_box_DNA_helicase_dom_sf"/>
</dbReference>
<evidence type="ECO:0000256" key="10">
    <source>
        <dbReference type="ARBA" id="ARBA00023204"/>
    </source>
</evidence>
<dbReference type="InterPro" id="IPR027417">
    <property type="entry name" value="P-loop_NTPase"/>
</dbReference>
<evidence type="ECO:0000256" key="15">
    <source>
        <dbReference type="PROSITE-ProRule" id="PRU00560"/>
    </source>
</evidence>
<evidence type="ECO:0000256" key="7">
    <source>
        <dbReference type="ARBA" id="ARBA00022839"/>
    </source>
</evidence>
<keyword evidence="4" id="KW-0227">DNA damage</keyword>
<keyword evidence="6 15" id="KW-0347">Helicase</keyword>
<sequence>MKNNLQQELAINTIDGPVLIIAGPGTGKTYTLVERVMHMVSDLGIDPSEILLSTFTNKAAFELLDRLSLKFSEKNINKDVNDMLLGNFHSIAINILNEYIEYTPLKNGYVQIDEIEQAYLIECYINKFREIQGYGTVINQKREVKDIVKIVNKLAEEGILERKSDNPVQNTIFQIAKVYEEILEIYNMIDFSHILLYTYKLLKENENVKLALNKKINYIMIDEYQDTNIVQEKIIDLLLNENNNICVVGDDDQSLYRFRGATVKNILHFNKKFKDTKVVKLMHNYRSDDSIIKFYSNFLNDLINKNPELKPYRHNKLLFSDRVTDTNKVVKIYENSEEEWIEKTTNFILELKKNEAINNFNEVAILFSSINNERAKRLISNIKKNGIDVYSPKTNTLISQIEILKLIGALYYLFKKVIDKEVNYRDRDTQVFLDRCLDNFYKSKLRYDELDDFIERMSAYVTGDKFQLSLHDIVYRLFAYRPFYDYMNEEERAKKLSRFIELLNTFSLINQIYFINQDNIIEFINRFFYSFIRFIKDQNVKEFEEDTKIPEENSISAMTIHSSKGMEYPVVIMASLWDKIYDRYESKLDNILDNILADFSDNVDFEPIEYANLLDFYRKYYTGFSRAKNLLVLSGLESSFQPINDIFLDIINELDTPNIKELNIERGPVKENKTRKSYSYTVDIVPFNECPIAYFYERELKFSYPKTKGLYYGSLVHESIEFINKQLIKKNYFDKREIAKLVTLNARQKFLHGAYMLTKEDVDKAINEVEKYYDFINQFGQPLESELNIIYSTDEYVLNGNVDMIVKRDDKYHIIDFKTGNAPDEFGNHPSMVKYFYQINLYAYLFKKTKNIDISSMSLYFTNLHAKQSLYTFEFDKAKNEELMQKIDDTVKEIENRNFTFTDSCNNPNSLLRFFLNKKFEDK</sequence>
<keyword evidence="8 15" id="KW-0067">ATP-binding</keyword>
<comment type="catalytic activity">
    <reaction evidence="14">
        <text>ATP + H2O = ADP + phosphate + H(+)</text>
        <dbReference type="Rhea" id="RHEA:13065"/>
        <dbReference type="ChEBI" id="CHEBI:15377"/>
        <dbReference type="ChEBI" id="CHEBI:15378"/>
        <dbReference type="ChEBI" id="CHEBI:30616"/>
        <dbReference type="ChEBI" id="CHEBI:43474"/>
        <dbReference type="ChEBI" id="CHEBI:456216"/>
        <dbReference type="EC" id="5.6.2.4"/>
    </reaction>
</comment>
<dbReference type="STRING" id="883114.HMPREF9709_00272"/>
<dbReference type="RefSeq" id="WP_005397208.1">
    <property type="nucleotide sequence ID" value="NZ_JH601088.1"/>
</dbReference>
<keyword evidence="11" id="KW-0413">Isomerase</keyword>
<dbReference type="GO" id="GO:0033202">
    <property type="term" value="C:DNA helicase complex"/>
    <property type="evidence" value="ECO:0007669"/>
    <property type="project" value="TreeGrafter"/>
</dbReference>
<dbReference type="AlphaFoldDB" id="H3NLR1"/>
<dbReference type="GO" id="GO:0005829">
    <property type="term" value="C:cytosol"/>
    <property type="evidence" value="ECO:0007669"/>
    <property type="project" value="TreeGrafter"/>
</dbReference>
<dbReference type="EMBL" id="AGEI01000010">
    <property type="protein sequence ID" value="EHR35718.1"/>
    <property type="molecule type" value="Genomic_DNA"/>
</dbReference>
<organism evidence="17 18">
    <name type="scientific">Helcococcus kunzii ATCC 51366</name>
    <dbReference type="NCBI Taxonomy" id="883114"/>
    <lineage>
        <taxon>Bacteria</taxon>
        <taxon>Bacillati</taxon>
        <taxon>Bacillota</taxon>
        <taxon>Tissierellia</taxon>
        <taxon>Tissierellales</taxon>
        <taxon>Peptoniphilaceae</taxon>
        <taxon>Helcococcus</taxon>
    </lineage>
</organism>
<dbReference type="Proteomes" id="UP000004191">
    <property type="component" value="Unassembled WGS sequence"/>
</dbReference>
<dbReference type="OrthoDB" id="9810135at2"/>
<keyword evidence="18" id="KW-1185">Reference proteome</keyword>
<evidence type="ECO:0000256" key="13">
    <source>
        <dbReference type="ARBA" id="ARBA00034808"/>
    </source>
</evidence>
<dbReference type="Gene3D" id="3.40.50.300">
    <property type="entry name" value="P-loop containing nucleotide triphosphate hydrolases"/>
    <property type="match status" value="3"/>
</dbReference>
<gene>
    <name evidence="17" type="ORF">HMPREF9709_00272</name>
</gene>
<comment type="catalytic activity">
    <reaction evidence="12">
        <text>Couples ATP hydrolysis with the unwinding of duplex DNA by translocating in the 3'-5' direction.</text>
        <dbReference type="EC" id="5.6.2.4"/>
    </reaction>
</comment>
<evidence type="ECO:0000256" key="4">
    <source>
        <dbReference type="ARBA" id="ARBA00022763"/>
    </source>
</evidence>
<keyword evidence="3 15" id="KW-0547">Nucleotide-binding</keyword>
<dbReference type="GO" id="GO:0043138">
    <property type="term" value="F:3'-5' DNA helicase activity"/>
    <property type="evidence" value="ECO:0007669"/>
    <property type="project" value="UniProtKB-EC"/>
</dbReference>
<dbReference type="PATRIC" id="fig|883114.3.peg.269"/>
<evidence type="ECO:0000256" key="9">
    <source>
        <dbReference type="ARBA" id="ARBA00023125"/>
    </source>
</evidence>
<reference evidence="17 18" key="1">
    <citation type="submission" date="2012-01" db="EMBL/GenBank/DDBJ databases">
        <title>The Genome Sequence of Helcococcus kunzii ATCC 51366.</title>
        <authorList>
            <consortium name="The Broad Institute Genome Sequencing Platform"/>
            <person name="Earl A."/>
            <person name="Ward D."/>
            <person name="Feldgarden M."/>
            <person name="Gevers D."/>
            <person name="Huys G."/>
            <person name="Young S.K."/>
            <person name="Zeng Q."/>
            <person name="Gargeya S."/>
            <person name="Fitzgerald M."/>
            <person name="Haas B."/>
            <person name="Abouelleil A."/>
            <person name="Alvarado L."/>
            <person name="Arachchi H.M."/>
            <person name="Berlin A."/>
            <person name="Chapman S.B."/>
            <person name="Gearin G."/>
            <person name="Goldberg J."/>
            <person name="Griggs A."/>
            <person name="Gujja S."/>
            <person name="Hansen M."/>
            <person name="Heiman D."/>
            <person name="Howarth C."/>
            <person name="Larimer J."/>
            <person name="Lui A."/>
            <person name="MacDonald P.J.P."/>
            <person name="McCowen C."/>
            <person name="Montmayeur A."/>
            <person name="Murphy C."/>
            <person name="Neiman D."/>
            <person name="Pearson M."/>
            <person name="Priest M."/>
            <person name="Roberts A."/>
            <person name="Saif S."/>
            <person name="Shea T."/>
            <person name="Sisk P."/>
            <person name="Stolte C."/>
            <person name="Sykes S."/>
            <person name="Wortman J."/>
            <person name="Nusbaum C."/>
            <person name="Birren B."/>
        </authorList>
    </citation>
    <scope>NUCLEOTIDE SEQUENCE [LARGE SCALE GENOMIC DNA]</scope>
    <source>
        <strain evidence="17 18">ATCC 51366</strain>
    </source>
</reference>
<evidence type="ECO:0000256" key="2">
    <source>
        <dbReference type="ARBA" id="ARBA00022722"/>
    </source>
</evidence>
<dbReference type="GO" id="GO:0004527">
    <property type="term" value="F:exonuclease activity"/>
    <property type="evidence" value="ECO:0007669"/>
    <property type="project" value="UniProtKB-KW"/>
</dbReference>
<evidence type="ECO:0000256" key="5">
    <source>
        <dbReference type="ARBA" id="ARBA00022801"/>
    </source>
</evidence>
<dbReference type="PANTHER" id="PTHR11070">
    <property type="entry name" value="UVRD / RECB / PCRA DNA HELICASE FAMILY MEMBER"/>
    <property type="match status" value="1"/>
</dbReference>
<evidence type="ECO:0000256" key="3">
    <source>
        <dbReference type="ARBA" id="ARBA00022741"/>
    </source>
</evidence>
<evidence type="ECO:0000256" key="8">
    <source>
        <dbReference type="ARBA" id="ARBA00022840"/>
    </source>
</evidence>
<dbReference type="HOGENOM" id="CLU_004585_6_0_9"/>
<accession>H3NLR1</accession>
<feature type="binding site" evidence="15">
    <location>
        <begin position="22"/>
        <end position="29"/>
    </location>
    <ligand>
        <name>ATP</name>
        <dbReference type="ChEBI" id="CHEBI:30616"/>
    </ligand>
</feature>
<dbReference type="Pfam" id="PF00580">
    <property type="entry name" value="UvrD-helicase"/>
    <property type="match status" value="1"/>
</dbReference>
<dbReference type="Pfam" id="PF13361">
    <property type="entry name" value="UvrD_C"/>
    <property type="match status" value="1"/>
</dbReference>
<comment type="caution">
    <text evidence="17">The sequence shown here is derived from an EMBL/GenBank/DDBJ whole genome shotgun (WGS) entry which is preliminary data.</text>
</comment>
<dbReference type="InterPro" id="IPR038726">
    <property type="entry name" value="PDDEXK_AddAB-type"/>
</dbReference>
<feature type="domain" description="UvrD-like helicase ATP-binding" evidence="16">
    <location>
        <begin position="1"/>
        <end position="288"/>
    </location>
</feature>
<dbReference type="InterPro" id="IPR011335">
    <property type="entry name" value="Restrct_endonuc-II-like"/>
</dbReference>
<protein>
    <recommendedName>
        <fullName evidence="13">DNA 3'-5' helicase</fullName>
        <ecNumber evidence="13">5.6.2.4</ecNumber>
    </recommendedName>
</protein>
<dbReference type="InterPro" id="IPR011604">
    <property type="entry name" value="PDDEXK-like_dom_sf"/>
</dbReference>
<keyword evidence="9" id="KW-0238">DNA-binding</keyword>
<dbReference type="Gene3D" id="1.10.10.160">
    <property type="match status" value="1"/>
</dbReference>
<comment type="similarity">
    <text evidence="1">Belongs to the helicase family. UvrD subfamily.</text>
</comment>
<keyword evidence="10" id="KW-0234">DNA repair</keyword>
<dbReference type="InterPro" id="IPR014017">
    <property type="entry name" value="DNA_helicase_UvrD-like_C"/>
</dbReference>
<evidence type="ECO:0000313" key="18">
    <source>
        <dbReference type="Proteomes" id="UP000004191"/>
    </source>
</evidence>
<evidence type="ECO:0000256" key="12">
    <source>
        <dbReference type="ARBA" id="ARBA00034617"/>
    </source>
</evidence>
<name>H3NLR1_9FIRM</name>
<dbReference type="InterPro" id="IPR000212">
    <property type="entry name" value="DNA_helicase_UvrD/REP"/>
</dbReference>
<keyword evidence="7" id="KW-0269">Exonuclease</keyword>
<evidence type="ECO:0000256" key="1">
    <source>
        <dbReference type="ARBA" id="ARBA00009922"/>
    </source>
</evidence>
<dbReference type="PROSITE" id="PS51198">
    <property type="entry name" value="UVRD_HELICASE_ATP_BIND"/>
    <property type="match status" value="1"/>
</dbReference>
<dbReference type="Pfam" id="PF12705">
    <property type="entry name" value="PDDEXK_1"/>
    <property type="match status" value="1"/>
</dbReference>
<evidence type="ECO:0000259" key="16">
    <source>
        <dbReference type="PROSITE" id="PS51198"/>
    </source>
</evidence>
<keyword evidence="2" id="KW-0540">Nuclease</keyword>
<keyword evidence="5 15" id="KW-0378">Hydrolase</keyword>
<dbReference type="eggNOG" id="COG0210">
    <property type="taxonomic scope" value="Bacteria"/>
</dbReference>
<dbReference type="CDD" id="cd17932">
    <property type="entry name" value="DEXQc_UvrD"/>
    <property type="match status" value="1"/>
</dbReference>
<proteinExistence type="inferred from homology"/>